<reference evidence="1" key="1">
    <citation type="journal article" date="2023" name="G3 (Bethesda)">
        <title>A reference genome for the long-term kleptoplast-retaining sea slug Elysia crispata morphotype clarki.</title>
        <authorList>
            <person name="Eastman K.E."/>
            <person name="Pendleton A.L."/>
            <person name="Shaikh M.A."/>
            <person name="Suttiyut T."/>
            <person name="Ogas R."/>
            <person name="Tomko P."/>
            <person name="Gavelis G."/>
            <person name="Widhalm J.R."/>
            <person name="Wisecaver J.H."/>
        </authorList>
    </citation>
    <scope>NUCLEOTIDE SEQUENCE</scope>
    <source>
        <strain evidence="1">ECLA1</strain>
    </source>
</reference>
<evidence type="ECO:0000313" key="1">
    <source>
        <dbReference type="EMBL" id="KAK3769991.1"/>
    </source>
</evidence>
<dbReference type="Proteomes" id="UP001283361">
    <property type="component" value="Unassembled WGS sequence"/>
</dbReference>
<keyword evidence="2" id="KW-1185">Reference proteome</keyword>
<gene>
    <name evidence="1" type="ORF">RRG08_061963</name>
</gene>
<dbReference type="EMBL" id="JAWDGP010003871">
    <property type="protein sequence ID" value="KAK3769991.1"/>
    <property type="molecule type" value="Genomic_DNA"/>
</dbReference>
<name>A0AAE0ZJN8_9GAST</name>
<comment type="caution">
    <text evidence="1">The sequence shown here is derived from an EMBL/GenBank/DDBJ whole genome shotgun (WGS) entry which is preliminary data.</text>
</comment>
<sequence>MNRLNEIVSEPLHGTACCNSIFHSLRARKASFTAILISTKAFEFELIEQDKENRARKHHLVFNLTFITDLSYFAPPIRYNKETNL</sequence>
<evidence type="ECO:0000313" key="2">
    <source>
        <dbReference type="Proteomes" id="UP001283361"/>
    </source>
</evidence>
<proteinExistence type="predicted"/>
<dbReference type="AlphaFoldDB" id="A0AAE0ZJN8"/>
<accession>A0AAE0ZJN8</accession>
<organism evidence="1 2">
    <name type="scientific">Elysia crispata</name>
    <name type="common">lettuce slug</name>
    <dbReference type="NCBI Taxonomy" id="231223"/>
    <lineage>
        <taxon>Eukaryota</taxon>
        <taxon>Metazoa</taxon>
        <taxon>Spiralia</taxon>
        <taxon>Lophotrochozoa</taxon>
        <taxon>Mollusca</taxon>
        <taxon>Gastropoda</taxon>
        <taxon>Heterobranchia</taxon>
        <taxon>Euthyneura</taxon>
        <taxon>Panpulmonata</taxon>
        <taxon>Sacoglossa</taxon>
        <taxon>Placobranchoidea</taxon>
        <taxon>Plakobranchidae</taxon>
        <taxon>Elysia</taxon>
    </lineage>
</organism>
<protein>
    <submittedName>
        <fullName evidence="1">Uncharacterized protein</fullName>
    </submittedName>
</protein>